<comment type="caution">
    <text evidence="3">The sequence shown here is derived from an EMBL/GenBank/DDBJ whole genome shotgun (WGS) entry which is preliminary data.</text>
</comment>
<organism evidence="3 4">
    <name type="scientific">Cyclostephanos tholiformis</name>
    <dbReference type="NCBI Taxonomy" id="382380"/>
    <lineage>
        <taxon>Eukaryota</taxon>
        <taxon>Sar</taxon>
        <taxon>Stramenopiles</taxon>
        <taxon>Ochrophyta</taxon>
        <taxon>Bacillariophyta</taxon>
        <taxon>Coscinodiscophyceae</taxon>
        <taxon>Thalassiosirophycidae</taxon>
        <taxon>Stephanodiscales</taxon>
        <taxon>Stephanodiscaceae</taxon>
        <taxon>Cyclostephanos</taxon>
    </lineage>
</organism>
<dbReference type="Pfam" id="PF14249">
    <property type="entry name" value="Tocopherol_cycl"/>
    <property type="match status" value="1"/>
</dbReference>
<accession>A0ABD3RFC5</accession>
<feature type="compositionally biased region" description="Polar residues" evidence="1">
    <location>
        <begin position="114"/>
        <end position="123"/>
    </location>
</feature>
<feature type="signal peptide" evidence="2">
    <location>
        <begin position="1"/>
        <end position="22"/>
    </location>
</feature>
<evidence type="ECO:0000256" key="1">
    <source>
        <dbReference type="SAM" id="MobiDB-lite"/>
    </source>
</evidence>
<evidence type="ECO:0000313" key="4">
    <source>
        <dbReference type="Proteomes" id="UP001530377"/>
    </source>
</evidence>
<feature type="region of interest" description="Disordered" evidence="1">
    <location>
        <begin position="102"/>
        <end position="123"/>
    </location>
</feature>
<proteinExistence type="predicted"/>
<dbReference type="PANTHER" id="PTHR35309">
    <property type="match status" value="1"/>
</dbReference>
<evidence type="ECO:0008006" key="5">
    <source>
        <dbReference type="Google" id="ProtNLM"/>
    </source>
</evidence>
<feature type="chain" id="PRO_5044827616" description="Tocopherol cyclase" evidence="2">
    <location>
        <begin position="23"/>
        <end position="585"/>
    </location>
</feature>
<keyword evidence="4" id="KW-1185">Reference proteome</keyword>
<name>A0ABD3RFC5_9STRA</name>
<dbReference type="PANTHER" id="PTHR35309:SF4">
    <property type="entry name" value="TOCOPHEROL CYCLASE"/>
    <property type="match status" value="1"/>
</dbReference>
<dbReference type="EMBL" id="JALLPB020000252">
    <property type="protein sequence ID" value="KAL3811583.1"/>
    <property type="molecule type" value="Genomic_DNA"/>
</dbReference>
<gene>
    <name evidence="3" type="ORF">ACHAXA_006868</name>
</gene>
<evidence type="ECO:0000256" key="2">
    <source>
        <dbReference type="SAM" id="SignalP"/>
    </source>
</evidence>
<sequence>MIGKPTYSILLYLLAQLDGVGGFIRFHLEPSSRRLPLLFAIPPNPTLHPMEQRPNKADANSDIVEMQMINDNDEAFEPYADYPYLMDEKRRPIGLKNKLHLQSPHSGRKFRPTHPNSSSTSGFQGKLRSVIRKLSMRKSKKPIWNALTRNHRRFTEGWYYRLTLPEHNESFVFIFSIEDAGRYVNGKKSPLTLACMQMLGPCDTYLVQSVEDDAKFWGWKHAHALGCTFEWKKSFVEETGKNEDLSNIAALTPEEWRGAVQSGFQILPFHFQGRLCGHDGMLGGVKVNQGKNKGIVEYDFEVQPVAGWGNYPPLSSSLDTNNVPSAKEHNEKNNHYRQLYTAGWLASFPVFEPHWQVTMAHARASGCLNWNGTVYNFKDAPFYGEKNWGGAFPKKWYWAQCNSFDDYPDLAFTSGGGIRQLPFSFLPGKQTETLGLIGIHCNGHFYEIVPWTGEMSWEVWPWGRWEFRGRCTDKKGETPFEAEIVAVTDDDVSGVLLRAPTKDEGMQYFCRDSGFGNIVLSLWELKYDDEIGDFIRSRTIIDRARSRQCTVEVGGGPWYDVWRVKSKMSSTLKKLIRLPMIMRKS</sequence>
<reference evidence="3 4" key="1">
    <citation type="submission" date="2024-10" db="EMBL/GenBank/DDBJ databases">
        <title>Updated reference genomes for cyclostephanoid diatoms.</title>
        <authorList>
            <person name="Roberts W.R."/>
            <person name="Alverson A.J."/>
        </authorList>
    </citation>
    <scope>NUCLEOTIDE SEQUENCE [LARGE SCALE GENOMIC DNA]</scope>
    <source>
        <strain evidence="3 4">AJA228-03</strain>
    </source>
</reference>
<dbReference type="InterPro" id="IPR025893">
    <property type="entry name" value="Tocopherol_cyclase"/>
</dbReference>
<evidence type="ECO:0000313" key="3">
    <source>
        <dbReference type="EMBL" id="KAL3811583.1"/>
    </source>
</evidence>
<dbReference type="AlphaFoldDB" id="A0ABD3RFC5"/>
<dbReference type="Proteomes" id="UP001530377">
    <property type="component" value="Unassembled WGS sequence"/>
</dbReference>
<protein>
    <recommendedName>
        <fullName evidence="5">Tocopherol cyclase</fullName>
    </recommendedName>
</protein>
<keyword evidence="2" id="KW-0732">Signal</keyword>
<dbReference type="SUPFAM" id="SSF159245">
    <property type="entry name" value="AttH-like"/>
    <property type="match status" value="1"/>
</dbReference>